<feature type="domain" description="Mandelate racemase/muconate lactonizing enzyme C-terminal" evidence="5">
    <location>
        <begin position="148"/>
        <end position="241"/>
    </location>
</feature>
<accession>A0A7C9R9C0</accession>
<dbReference type="InterPro" id="IPR034593">
    <property type="entry name" value="DgoD-like"/>
</dbReference>
<protein>
    <submittedName>
        <fullName evidence="6">Mandelate racemase/muconate lactonizing enzyme family protein</fullName>
    </submittedName>
</protein>
<dbReference type="Gene3D" id="3.20.20.120">
    <property type="entry name" value="Enolase-like C-terminal domain"/>
    <property type="match status" value="1"/>
</dbReference>
<dbReference type="InterPro" id="IPR029065">
    <property type="entry name" value="Enolase_C-like"/>
</dbReference>
<keyword evidence="4" id="KW-0460">Magnesium</keyword>
<dbReference type="SUPFAM" id="SSF51604">
    <property type="entry name" value="Enolase C-terminal domain-like"/>
    <property type="match status" value="1"/>
</dbReference>
<evidence type="ECO:0000256" key="2">
    <source>
        <dbReference type="ARBA" id="ARBA00008031"/>
    </source>
</evidence>
<comment type="caution">
    <text evidence="6">The sequence shown here is derived from an EMBL/GenBank/DDBJ whole genome shotgun (WGS) entry which is preliminary data.</text>
</comment>
<evidence type="ECO:0000313" key="6">
    <source>
        <dbReference type="EMBL" id="NGN43381.1"/>
    </source>
</evidence>
<dbReference type="SUPFAM" id="SSF54826">
    <property type="entry name" value="Enolase N-terminal domain-like"/>
    <property type="match status" value="1"/>
</dbReference>
<comment type="similarity">
    <text evidence="2">Belongs to the mandelate racemase/muconate lactonizing enzyme family.</text>
</comment>
<organism evidence="6 7">
    <name type="scientific">Mesorhizobium zhangyense</name>
    <dbReference type="NCBI Taxonomy" id="1776730"/>
    <lineage>
        <taxon>Bacteria</taxon>
        <taxon>Pseudomonadati</taxon>
        <taxon>Pseudomonadota</taxon>
        <taxon>Alphaproteobacteria</taxon>
        <taxon>Hyphomicrobiales</taxon>
        <taxon>Phyllobacteriaceae</taxon>
        <taxon>Mesorhizobium</taxon>
    </lineage>
</organism>
<comment type="cofactor">
    <cofactor evidence="1">
        <name>Mg(2+)</name>
        <dbReference type="ChEBI" id="CHEBI:18420"/>
    </cofactor>
</comment>
<dbReference type="InterPro" id="IPR013342">
    <property type="entry name" value="Mandelate_racemase_C"/>
</dbReference>
<dbReference type="InterPro" id="IPR029017">
    <property type="entry name" value="Enolase-like_N"/>
</dbReference>
<dbReference type="Proteomes" id="UP000481252">
    <property type="component" value="Unassembled WGS sequence"/>
</dbReference>
<keyword evidence="3" id="KW-0479">Metal-binding</keyword>
<dbReference type="Pfam" id="PF13378">
    <property type="entry name" value="MR_MLE_C"/>
    <property type="match status" value="1"/>
</dbReference>
<dbReference type="EMBL" id="JAAKZG010000009">
    <property type="protein sequence ID" value="NGN43381.1"/>
    <property type="molecule type" value="Genomic_DNA"/>
</dbReference>
<dbReference type="SMART" id="SM00922">
    <property type="entry name" value="MR_MLE"/>
    <property type="match status" value="1"/>
</dbReference>
<dbReference type="AlphaFoldDB" id="A0A7C9R9C0"/>
<dbReference type="Gene3D" id="3.30.390.10">
    <property type="entry name" value="Enolase-like, N-terminal domain"/>
    <property type="match status" value="1"/>
</dbReference>
<evidence type="ECO:0000256" key="4">
    <source>
        <dbReference type="ARBA" id="ARBA00022842"/>
    </source>
</evidence>
<evidence type="ECO:0000259" key="5">
    <source>
        <dbReference type="SMART" id="SM00922"/>
    </source>
</evidence>
<dbReference type="PANTHER" id="PTHR48080">
    <property type="entry name" value="D-GALACTONATE DEHYDRATASE-RELATED"/>
    <property type="match status" value="1"/>
</dbReference>
<name>A0A7C9R9C0_9HYPH</name>
<sequence length="372" mass="39791">MPPATAISSIRLYRQWQPFRDGTYRCSGGRSAEGFDSTIVEISSRDGFVGYGEMAPLGSFYDPAFAEGARAAMRELAPTLLGHDATGIEALNRRMDLLLKGHPYAKSAIDMALWDLAGRRSGLSLASMTGGAEGSSLPLYRSLAQEAPDAMAARARKYIAEGYHRLQVKVGLEVDEDIARLEAVRGAVPAGTVLFCDANGSWGTAETRRFLMATRDIDYALEQPCASYDENLAIRRACERPLVLDETIDSADVLLRAIADGLVDGITIKLARVGGLTKAKLLRDIAIAKNLKITIEDTGGAQIDTAAYSGLLLSTPEGLRQHTVDFHNWVTVANARADFRISGGAMTLPDGPGLGVEVDVGALGEPIFACIA</sequence>
<dbReference type="FunFam" id="3.30.390.10:FF:000009">
    <property type="entry name" value="Hydrophobic dipeptide epimerase"/>
    <property type="match status" value="1"/>
</dbReference>
<dbReference type="SFLD" id="SFLDG00180">
    <property type="entry name" value="muconate_cycloisomerase"/>
    <property type="match status" value="1"/>
</dbReference>
<dbReference type="RefSeq" id="WP_165119809.1">
    <property type="nucleotide sequence ID" value="NZ_JAAKZG010000009.1"/>
</dbReference>
<dbReference type="InterPro" id="IPR036849">
    <property type="entry name" value="Enolase-like_C_sf"/>
</dbReference>
<proteinExistence type="inferred from homology"/>
<dbReference type="PANTHER" id="PTHR48080:SF3">
    <property type="entry name" value="ENOLASE SUPERFAMILY MEMBER DDB_G0284701"/>
    <property type="match status" value="1"/>
</dbReference>
<reference evidence="6 7" key="1">
    <citation type="submission" date="2020-02" db="EMBL/GenBank/DDBJ databases">
        <title>Genome sequence of the type strain CGMCC 1.15528 of Mesorhizobium zhangyense.</title>
        <authorList>
            <person name="Gao J."/>
            <person name="Sun J."/>
        </authorList>
    </citation>
    <scope>NUCLEOTIDE SEQUENCE [LARGE SCALE GENOMIC DNA]</scope>
    <source>
        <strain evidence="6 7">CGMCC 1.15528</strain>
    </source>
</reference>
<evidence type="ECO:0000256" key="3">
    <source>
        <dbReference type="ARBA" id="ARBA00022723"/>
    </source>
</evidence>
<dbReference type="SFLD" id="SFLDS00001">
    <property type="entry name" value="Enolase"/>
    <property type="match status" value="1"/>
</dbReference>
<dbReference type="GO" id="GO:0046872">
    <property type="term" value="F:metal ion binding"/>
    <property type="evidence" value="ECO:0007669"/>
    <property type="project" value="UniProtKB-KW"/>
</dbReference>
<evidence type="ECO:0000313" key="7">
    <source>
        <dbReference type="Proteomes" id="UP000481252"/>
    </source>
</evidence>
<dbReference type="Pfam" id="PF02746">
    <property type="entry name" value="MR_MLE_N"/>
    <property type="match status" value="1"/>
</dbReference>
<dbReference type="GO" id="GO:0003824">
    <property type="term" value="F:catalytic activity"/>
    <property type="evidence" value="ECO:0007669"/>
    <property type="project" value="UniProtKB-ARBA"/>
</dbReference>
<evidence type="ECO:0000256" key="1">
    <source>
        <dbReference type="ARBA" id="ARBA00001946"/>
    </source>
</evidence>
<keyword evidence="7" id="KW-1185">Reference proteome</keyword>
<gene>
    <name evidence="6" type="ORF">G6N74_20125</name>
</gene>
<dbReference type="InterPro" id="IPR013341">
    <property type="entry name" value="Mandelate_racemase_N_dom"/>
</dbReference>